<dbReference type="CDD" id="cd06587">
    <property type="entry name" value="VOC"/>
    <property type="match status" value="1"/>
</dbReference>
<dbReference type="EMBL" id="JACRAF010000027">
    <property type="protein sequence ID" value="MBI4922053.1"/>
    <property type="molecule type" value="Genomic_DNA"/>
</dbReference>
<proteinExistence type="predicted"/>
<dbReference type="Pfam" id="PF00903">
    <property type="entry name" value="Glyoxalase"/>
    <property type="match status" value="1"/>
</dbReference>
<dbReference type="InterPro" id="IPR029068">
    <property type="entry name" value="Glyas_Bleomycin-R_OHBP_Dase"/>
</dbReference>
<sequence>MNLSQIGQIALAVGNTDRSEAFYEKTLGLRKLYRYGDLVFFDCAGVRLMLSPPEKGQPVTIAQGAIYFRVPDLLLAASELRSKGIAIESEPHLVSPMPDHDLWMAFIRDPDGHLIGLMMEAPKGYALQQPR</sequence>
<evidence type="ECO:0000256" key="1">
    <source>
        <dbReference type="ARBA" id="ARBA00022723"/>
    </source>
</evidence>
<dbReference type="AlphaFoldDB" id="A0A933L3B6"/>
<dbReference type="InterPro" id="IPR018146">
    <property type="entry name" value="Glyoxalase_1_CS"/>
</dbReference>
<dbReference type="GO" id="GO:0004462">
    <property type="term" value="F:lactoylglutathione lyase activity"/>
    <property type="evidence" value="ECO:0007669"/>
    <property type="project" value="InterPro"/>
</dbReference>
<name>A0A933L3B6_9HYPH</name>
<dbReference type="InterPro" id="IPR037523">
    <property type="entry name" value="VOC_core"/>
</dbReference>
<evidence type="ECO:0000313" key="4">
    <source>
        <dbReference type="Proteomes" id="UP000782610"/>
    </source>
</evidence>
<gene>
    <name evidence="3" type="ORF">HY834_09910</name>
</gene>
<dbReference type="SUPFAM" id="SSF54593">
    <property type="entry name" value="Glyoxalase/Bleomycin resistance protein/Dihydroxybiphenyl dioxygenase"/>
    <property type="match status" value="1"/>
</dbReference>
<dbReference type="InterPro" id="IPR004360">
    <property type="entry name" value="Glyas_Fos-R_dOase_dom"/>
</dbReference>
<dbReference type="Gene3D" id="3.10.180.10">
    <property type="entry name" value="2,3-Dihydroxybiphenyl 1,2-Dioxygenase, domain 1"/>
    <property type="match status" value="1"/>
</dbReference>
<keyword evidence="1" id="KW-0479">Metal-binding</keyword>
<feature type="domain" description="VOC" evidence="2">
    <location>
        <begin position="5"/>
        <end position="120"/>
    </location>
</feature>
<reference evidence="3" key="1">
    <citation type="submission" date="2020-07" db="EMBL/GenBank/DDBJ databases">
        <title>Huge and variable diversity of episymbiotic CPR bacteria and DPANN archaea in groundwater ecosystems.</title>
        <authorList>
            <person name="He C.Y."/>
            <person name="Keren R."/>
            <person name="Whittaker M."/>
            <person name="Farag I.F."/>
            <person name="Doudna J."/>
            <person name="Cate J.H.D."/>
            <person name="Banfield J.F."/>
        </authorList>
    </citation>
    <scope>NUCLEOTIDE SEQUENCE</scope>
    <source>
        <strain evidence="3">NC_groundwater_1586_Pr3_B-0.1um_66_15</strain>
    </source>
</reference>
<evidence type="ECO:0000313" key="3">
    <source>
        <dbReference type="EMBL" id="MBI4922053.1"/>
    </source>
</evidence>
<dbReference type="Proteomes" id="UP000782610">
    <property type="component" value="Unassembled WGS sequence"/>
</dbReference>
<accession>A0A933L3B6</accession>
<dbReference type="PROSITE" id="PS00934">
    <property type="entry name" value="GLYOXALASE_I_1"/>
    <property type="match status" value="1"/>
</dbReference>
<protein>
    <submittedName>
        <fullName evidence="3">VOC family protein</fullName>
    </submittedName>
</protein>
<comment type="caution">
    <text evidence="3">The sequence shown here is derived from an EMBL/GenBank/DDBJ whole genome shotgun (WGS) entry which is preliminary data.</text>
</comment>
<organism evidence="3 4">
    <name type="scientific">Devosia nanyangense</name>
    <dbReference type="NCBI Taxonomy" id="1228055"/>
    <lineage>
        <taxon>Bacteria</taxon>
        <taxon>Pseudomonadati</taxon>
        <taxon>Pseudomonadota</taxon>
        <taxon>Alphaproteobacteria</taxon>
        <taxon>Hyphomicrobiales</taxon>
        <taxon>Devosiaceae</taxon>
        <taxon>Devosia</taxon>
    </lineage>
</organism>
<evidence type="ECO:0000259" key="2">
    <source>
        <dbReference type="PROSITE" id="PS51819"/>
    </source>
</evidence>
<dbReference type="GO" id="GO:0046872">
    <property type="term" value="F:metal ion binding"/>
    <property type="evidence" value="ECO:0007669"/>
    <property type="project" value="UniProtKB-KW"/>
</dbReference>
<dbReference type="PROSITE" id="PS51819">
    <property type="entry name" value="VOC"/>
    <property type="match status" value="1"/>
</dbReference>